<dbReference type="Proteomes" id="UP001065047">
    <property type="component" value="Unassembled WGS sequence"/>
</dbReference>
<evidence type="ECO:0000256" key="1">
    <source>
        <dbReference type="ARBA" id="ARBA00004162"/>
    </source>
</evidence>
<evidence type="ECO:0000256" key="4">
    <source>
        <dbReference type="ARBA" id="ARBA00022692"/>
    </source>
</evidence>
<keyword evidence="5 9" id="KW-1133">Transmembrane helix</keyword>
<feature type="domain" description="OmpA-like" evidence="10">
    <location>
        <begin position="205"/>
        <end position="328"/>
    </location>
</feature>
<feature type="region of interest" description="Disordered" evidence="8">
    <location>
        <begin position="121"/>
        <end position="148"/>
    </location>
</feature>
<dbReference type="PANTHER" id="PTHR30329">
    <property type="entry name" value="STATOR ELEMENT OF FLAGELLAR MOTOR COMPLEX"/>
    <property type="match status" value="1"/>
</dbReference>
<dbReference type="EMBL" id="BAPF01000059">
    <property type="protein sequence ID" value="GBQ86492.1"/>
    <property type="molecule type" value="Genomic_DNA"/>
</dbReference>
<feature type="transmembrane region" description="Helical" evidence="9">
    <location>
        <begin position="29"/>
        <end position="48"/>
    </location>
</feature>
<dbReference type="InterPro" id="IPR006665">
    <property type="entry name" value="OmpA-like"/>
</dbReference>
<name>A0ABQ0Q0Z6_9PROT</name>
<comment type="caution">
    <text evidence="11">The sequence shown here is derived from an EMBL/GenBank/DDBJ whole genome shotgun (WGS) entry which is preliminary data.</text>
</comment>
<dbReference type="Pfam" id="PF00691">
    <property type="entry name" value="OmpA"/>
    <property type="match status" value="1"/>
</dbReference>
<reference evidence="11" key="1">
    <citation type="submission" date="2013-04" db="EMBL/GenBank/DDBJ databases">
        <title>The genome sequencing project of 58 acetic acid bacteria.</title>
        <authorList>
            <person name="Okamoto-Kainuma A."/>
            <person name="Ishikawa M."/>
            <person name="Umino S."/>
            <person name="Koizumi Y."/>
            <person name="Shiwa Y."/>
            <person name="Yoshikawa H."/>
            <person name="Matsutani M."/>
            <person name="Matsushita K."/>
        </authorList>
    </citation>
    <scope>NUCLEOTIDE SEQUENCE</scope>
    <source>
        <strain evidence="11">DSM 14337</strain>
    </source>
</reference>
<comment type="subcellular location">
    <subcellularLocation>
        <location evidence="1">Cell membrane</location>
        <topology evidence="1">Single-pass membrane protein</topology>
    </subcellularLocation>
</comment>
<dbReference type="SUPFAM" id="SSF103088">
    <property type="entry name" value="OmpA-like"/>
    <property type="match status" value="1"/>
</dbReference>
<evidence type="ECO:0000313" key="12">
    <source>
        <dbReference type="Proteomes" id="UP001065047"/>
    </source>
</evidence>
<dbReference type="InterPro" id="IPR025713">
    <property type="entry name" value="MotB-like_N_dom"/>
</dbReference>
<dbReference type="Pfam" id="PF13677">
    <property type="entry name" value="MotB_plug"/>
    <property type="match status" value="1"/>
</dbReference>
<evidence type="ECO:0000256" key="2">
    <source>
        <dbReference type="ARBA" id="ARBA00008914"/>
    </source>
</evidence>
<keyword evidence="11" id="KW-0282">Flagellum</keyword>
<keyword evidence="12" id="KW-1185">Reference proteome</keyword>
<protein>
    <submittedName>
        <fullName evidence="11">Flagellar motor protein MotB</fullName>
    </submittedName>
</protein>
<dbReference type="InterPro" id="IPR050330">
    <property type="entry name" value="Bact_OuterMem_StrucFunc"/>
</dbReference>
<keyword evidence="4 9" id="KW-0812">Transmembrane</keyword>
<dbReference type="RefSeq" id="WP_061505750.1">
    <property type="nucleotide sequence ID" value="NZ_BAPF01000059.1"/>
</dbReference>
<dbReference type="GeneID" id="29557158"/>
<evidence type="ECO:0000256" key="3">
    <source>
        <dbReference type="ARBA" id="ARBA00022475"/>
    </source>
</evidence>
<evidence type="ECO:0000259" key="10">
    <source>
        <dbReference type="PROSITE" id="PS51123"/>
    </source>
</evidence>
<keyword evidence="6 7" id="KW-0472">Membrane</keyword>
<evidence type="ECO:0000313" key="11">
    <source>
        <dbReference type="EMBL" id="GBQ86492.1"/>
    </source>
</evidence>
<proteinExistence type="inferred from homology"/>
<keyword evidence="11" id="KW-0966">Cell projection</keyword>
<dbReference type="InterPro" id="IPR036737">
    <property type="entry name" value="OmpA-like_sf"/>
</dbReference>
<comment type="similarity">
    <text evidence="2">Belongs to the MotB family.</text>
</comment>
<evidence type="ECO:0000256" key="6">
    <source>
        <dbReference type="ARBA" id="ARBA00023136"/>
    </source>
</evidence>
<sequence>MPKENEKRPIIIKRIEDGGHGHHGGAWKIAYADFMTAMMAFFLLMWLINATTEEQKKGIAQFFNPMADKAASTAATQSMLESSPINDPSSLKTVKNADQETLQGGAGQADKQAYEDITSGIEDRATPRPPAIIPIGGPNSGASKSIGIIGQGAGRSEQAAVAQQAASENETIEEALDNIKDGIKSTDAAGEIKDNISFEVGSDEIRIEMRDTDKVPMFDTGAIAPNKAGSAMLSEIGKWLSPLPEKISIVGETDAVPYHLRKDGKPGLSNWTLSEMRADAAREILVKAGYPDKNIDSVVGKSDRNLAVPEKPSAAENRRVVLIIHRTHPIPSSLLAGEAKLPVK</sequence>
<gene>
    <name evidence="11" type="ORF">AA14337_3335</name>
</gene>
<evidence type="ECO:0000256" key="5">
    <source>
        <dbReference type="ARBA" id="ARBA00022989"/>
    </source>
</evidence>
<dbReference type="CDD" id="cd07185">
    <property type="entry name" value="OmpA_C-like"/>
    <property type="match status" value="1"/>
</dbReference>
<evidence type="ECO:0000256" key="7">
    <source>
        <dbReference type="PROSITE-ProRule" id="PRU00473"/>
    </source>
</evidence>
<accession>A0ABQ0Q0Z6</accession>
<dbReference type="PANTHER" id="PTHR30329:SF21">
    <property type="entry name" value="LIPOPROTEIN YIAD-RELATED"/>
    <property type="match status" value="1"/>
</dbReference>
<dbReference type="Gene3D" id="3.30.1330.60">
    <property type="entry name" value="OmpA-like domain"/>
    <property type="match status" value="1"/>
</dbReference>
<evidence type="ECO:0000256" key="8">
    <source>
        <dbReference type="SAM" id="MobiDB-lite"/>
    </source>
</evidence>
<keyword evidence="11" id="KW-0969">Cilium</keyword>
<evidence type="ECO:0000256" key="9">
    <source>
        <dbReference type="SAM" id="Phobius"/>
    </source>
</evidence>
<keyword evidence="3" id="KW-1003">Cell membrane</keyword>
<organism evidence="11 12">
    <name type="scientific">Acetobacter malorum DSM 14337</name>
    <dbReference type="NCBI Taxonomy" id="1307910"/>
    <lineage>
        <taxon>Bacteria</taxon>
        <taxon>Pseudomonadati</taxon>
        <taxon>Pseudomonadota</taxon>
        <taxon>Alphaproteobacteria</taxon>
        <taxon>Acetobacterales</taxon>
        <taxon>Acetobacteraceae</taxon>
        <taxon>Acetobacter</taxon>
    </lineage>
</organism>
<dbReference type="PROSITE" id="PS51123">
    <property type="entry name" value="OMPA_2"/>
    <property type="match status" value="1"/>
</dbReference>